<dbReference type="AlphaFoldDB" id="A0A0P1IRV5"/>
<dbReference type="GeneID" id="83881419"/>
<proteinExistence type="predicted"/>
<accession>A0A0P1IRV5</accession>
<dbReference type="Proteomes" id="UP000051870">
    <property type="component" value="Unassembled WGS sequence"/>
</dbReference>
<dbReference type="RefSeq" id="WP_058311572.1">
    <property type="nucleotide sequence ID" value="NZ_CYTW01000002.1"/>
</dbReference>
<evidence type="ECO:0000313" key="2">
    <source>
        <dbReference type="Proteomes" id="UP000051870"/>
    </source>
</evidence>
<keyword evidence="2" id="KW-1185">Reference proteome</keyword>
<dbReference type="STRING" id="1715693.PH7735_02396"/>
<gene>
    <name evidence="1" type="ORF">PH7735_02396</name>
</gene>
<dbReference type="EMBL" id="CYTW01000002">
    <property type="protein sequence ID" value="CUK00976.1"/>
    <property type="molecule type" value="Genomic_DNA"/>
</dbReference>
<evidence type="ECO:0000313" key="1">
    <source>
        <dbReference type="EMBL" id="CUK00976.1"/>
    </source>
</evidence>
<name>A0A0P1IRV5_9RHOB</name>
<organism evidence="1 2">
    <name type="scientific">Shimia thalassica</name>
    <dbReference type="NCBI Taxonomy" id="1715693"/>
    <lineage>
        <taxon>Bacteria</taxon>
        <taxon>Pseudomonadati</taxon>
        <taxon>Pseudomonadota</taxon>
        <taxon>Alphaproteobacteria</taxon>
        <taxon>Rhodobacterales</taxon>
        <taxon>Roseobacteraceae</taxon>
    </lineage>
</organism>
<sequence length="290" mass="33063">MNEFNRLTIVAAVEVVAASHSNDDMKVLEVQWDLEQYGVATTSKNARVSSWAKIALTHNPVVWTENGQMNLQRGLVELALLAPDHVGYDQTWHKFVAGLRFDGFVITDQKKPDPSGRPSLFEDAPRQVTVRALKRMLPEGIEGLDNREADNELEALLKKHGFATAQEHLRQAVSAFQRGDWEASNAQLRSFFESYLNEIADRLGYQGKDETTLKREFLGKLTPPFLLSDYNEWNENLQKPQFVQGLWSRMHPAGSHAGLSEQEDATFRLQITLITARLFIQRFDQRKILQ</sequence>
<protein>
    <submittedName>
        <fullName evidence="1">Uncharacterized protein</fullName>
    </submittedName>
</protein>
<reference evidence="2" key="1">
    <citation type="submission" date="2015-09" db="EMBL/GenBank/DDBJ databases">
        <authorList>
            <person name="Rodrigo-Torres Lidia"/>
            <person name="Arahal R.David."/>
        </authorList>
    </citation>
    <scope>NUCLEOTIDE SEQUENCE [LARGE SCALE GENOMIC DNA]</scope>
    <source>
        <strain evidence="2">CECT 7735</strain>
    </source>
</reference>